<organism evidence="2">
    <name type="scientific">Brassica campestris</name>
    <name type="common">Field mustard</name>
    <dbReference type="NCBI Taxonomy" id="3711"/>
    <lineage>
        <taxon>Eukaryota</taxon>
        <taxon>Viridiplantae</taxon>
        <taxon>Streptophyta</taxon>
        <taxon>Embryophyta</taxon>
        <taxon>Tracheophyta</taxon>
        <taxon>Spermatophyta</taxon>
        <taxon>Magnoliopsida</taxon>
        <taxon>eudicotyledons</taxon>
        <taxon>Gunneridae</taxon>
        <taxon>Pentapetalae</taxon>
        <taxon>rosids</taxon>
        <taxon>malvids</taxon>
        <taxon>Brassicales</taxon>
        <taxon>Brassicaceae</taxon>
        <taxon>Brassiceae</taxon>
        <taxon>Brassica</taxon>
    </lineage>
</organism>
<reference evidence="2" key="1">
    <citation type="submission" date="2018-11" db="EMBL/GenBank/DDBJ databases">
        <authorList>
            <consortium name="Genoscope - CEA"/>
            <person name="William W."/>
        </authorList>
    </citation>
    <scope>NUCLEOTIDE SEQUENCE</scope>
</reference>
<protein>
    <submittedName>
        <fullName evidence="2">Uncharacterized protein</fullName>
    </submittedName>
</protein>
<proteinExistence type="predicted"/>
<name>A0A3P5Z7V0_BRACM</name>
<evidence type="ECO:0000256" key="1">
    <source>
        <dbReference type="SAM" id="Phobius"/>
    </source>
</evidence>
<feature type="transmembrane region" description="Helical" evidence="1">
    <location>
        <begin position="68"/>
        <end position="93"/>
    </location>
</feature>
<gene>
    <name evidence="2" type="ORF">BRAA05T21669Z</name>
</gene>
<dbReference type="AlphaFoldDB" id="A0A3P5Z7V0"/>
<dbReference type="EMBL" id="LR031570">
    <property type="protein sequence ID" value="VDC71955.1"/>
    <property type="molecule type" value="Genomic_DNA"/>
</dbReference>
<keyword evidence="1" id="KW-0472">Membrane</keyword>
<keyword evidence="1" id="KW-0812">Transmembrane</keyword>
<keyword evidence="1" id="KW-1133">Transmembrane helix</keyword>
<sequence length="114" mass="13225">MWLMSCLFTRTIRSLVKPFVFLAFLFRSISRYIRTGRTWGGDMWRFLGVRSRSTIRLLLMRLRSLVSMVRLLVVVVVVVTVEEVVGAVGIRLVETCRGLDRVMMGKRMLTIRVS</sequence>
<accession>A0A3P5Z7V0</accession>
<evidence type="ECO:0000313" key="2">
    <source>
        <dbReference type="EMBL" id="VDC71955.1"/>
    </source>
</evidence>